<dbReference type="Gene3D" id="3.30.379.10">
    <property type="entry name" value="Chitobiase/beta-hexosaminidase domain 2-like"/>
    <property type="match status" value="1"/>
</dbReference>
<keyword evidence="2" id="KW-0040">ANK repeat</keyword>
<dbReference type="PROSITE" id="PS50088">
    <property type="entry name" value="ANK_REPEAT"/>
    <property type="match status" value="1"/>
</dbReference>
<dbReference type="PANTHER" id="PTHR22600">
    <property type="entry name" value="BETA-HEXOSAMINIDASE"/>
    <property type="match status" value="1"/>
</dbReference>
<dbReference type="InterPro" id="IPR017853">
    <property type="entry name" value="GH"/>
</dbReference>
<dbReference type="GO" id="GO:0005975">
    <property type="term" value="P:carbohydrate metabolic process"/>
    <property type="evidence" value="ECO:0007669"/>
    <property type="project" value="InterPro"/>
</dbReference>
<dbReference type="PROSITE" id="PS50297">
    <property type="entry name" value="ANK_REP_REGION"/>
    <property type="match status" value="1"/>
</dbReference>
<dbReference type="GO" id="GO:0004563">
    <property type="term" value="F:beta-N-acetylhexosaminidase activity"/>
    <property type="evidence" value="ECO:0007669"/>
    <property type="project" value="InterPro"/>
</dbReference>
<protein>
    <submittedName>
        <fullName evidence="3">Uncharacterized protein</fullName>
    </submittedName>
</protein>
<sequence length="767" mass="85796">MNAVNSWGATPLHEGIDRGDIEVIGELLRGGPNLEIRATRGKHSGKNPLDMLHSRPQLASLLDNNNSHMSRHSEAVPMVNLKRHTRPARSISVDSYHTSNKSEDLITNGMVNEKRQPVEPLSQSLNHASSLELTPKLEQVIESLVRTHISTPVRPLVTNPSLHLLWPQPQHMLELPGSPFVPEQQLQISVIQTATNVHEILNVWEVHRSRLLKLGLDVRVRDVQPTCGRPYSSQVQCVVNPDLFSHQHAYQIHISSDKVQISSDSVTSLHYAVCTFTQLLQLAHAQDSLDLVPVLIQDHPAMKHRGVLLDIAPMSRVPTLDYLFEMIDKWSSLKVSHLHLYTRLVPSREWQLCYKQSDMVMIDRYCHDRFVNLLPVLDIDNSVQRQDLEEMWPTFQDIVASFTNLRYVHLGPRLSSLLICGGEESSEICLQAIWHHLALPADVTIMLCSNTLHNLHLSKVYVPPNIVLMDYGFQADYDFADWTQEFHQYGCTTCLCPGTASWNSLAGCPEASICNIYRAVQAVGSTGAVGTVVAHWSGSYHITHYPFSWPGFLVGSGLAWNTNTHWDYLHNSLAALLDTHVFRDRSGSMGQAVLELGHAETYMVRSSRDQPAADVSDLPSHLGSTLYQLLVDPDNVTLDKLTIDHFSRATKHIKRSQACLMKARPECNEMVLQELSLTTDLMLTACKIGRSLVAAGMNPNSNMGLAVINLGVCNLPPTFRTDIANKLLALIEQYKGAWLQRHLPAGLQNSLVVLTSALRRFVPEDPS</sequence>
<dbReference type="EMBL" id="GECZ01030385">
    <property type="protein sequence ID" value="JAS39384.1"/>
    <property type="molecule type" value="Transcribed_RNA"/>
</dbReference>
<evidence type="ECO:0000256" key="1">
    <source>
        <dbReference type="ARBA" id="ARBA00022801"/>
    </source>
</evidence>
<gene>
    <name evidence="3" type="ORF">g.22982</name>
</gene>
<dbReference type="Gene3D" id="3.20.20.80">
    <property type="entry name" value="Glycosidases"/>
    <property type="match status" value="2"/>
</dbReference>
<organism evidence="3">
    <name type="scientific">Cuerna arida</name>
    <dbReference type="NCBI Taxonomy" id="1464854"/>
    <lineage>
        <taxon>Eukaryota</taxon>
        <taxon>Metazoa</taxon>
        <taxon>Ecdysozoa</taxon>
        <taxon>Arthropoda</taxon>
        <taxon>Hexapoda</taxon>
        <taxon>Insecta</taxon>
        <taxon>Pterygota</taxon>
        <taxon>Neoptera</taxon>
        <taxon>Paraneoptera</taxon>
        <taxon>Hemiptera</taxon>
        <taxon>Auchenorrhyncha</taxon>
        <taxon>Membracoidea</taxon>
        <taxon>Cicadellidae</taxon>
        <taxon>Cicadellinae</taxon>
        <taxon>Proconiini</taxon>
        <taxon>Cuerna</taxon>
    </lineage>
</organism>
<evidence type="ECO:0000256" key="2">
    <source>
        <dbReference type="PROSITE-ProRule" id="PRU00023"/>
    </source>
</evidence>
<dbReference type="GO" id="GO:0030203">
    <property type="term" value="P:glycosaminoglycan metabolic process"/>
    <property type="evidence" value="ECO:0007669"/>
    <property type="project" value="TreeGrafter"/>
</dbReference>
<dbReference type="Gene3D" id="1.25.40.20">
    <property type="entry name" value="Ankyrin repeat-containing domain"/>
    <property type="match status" value="1"/>
</dbReference>
<dbReference type="InterPro" id="IPR036770">
    <property type="entry name" value="Ankyrin_rpt-contain_sf"/>
</dbReference>
<dbReference type="AlphaFoldDB" id="A0A1B6EN81"/>
<dbReference type="GO" id="GO:0005764">
    <property type="term" value="C:lysosome"/>
    <property type="evidence" value="ECO:0007669"/>
    <property type="project" value="TreeGrafter"/>
</dbReference>
<keyword evidence="1" id="KW-0378">Hydrolase</keyword>
<evidence type="ECO:0000313" key="3">
    <source>
        <dbReference type="EMBL" id="JAS39384.1"/>
    </source>
</evidence>
<feature type="repeat" description="ANK" evidence="2">
    <location>
        <begin position="7"/>
        <end position="39"/>
    </location>
</feature>
<dbReference type="InterPro" id="IPR025705">
    <property type="entry name" value="Beta_hexosaminidase_sua/sub"/>
</dbReference>
<name>A0A1B6EN81_9HEMI</name>
<dbReference type="InterPro" id="IPR029018">
    <property type="entry name" value="Hex-like_dom2"/>
</dbReference>
<dbReference type="InterPro" id="IPR002110">
    <property type="entry name" value="Ankyrin_rpt"/>
</dbReference>
<accession>A0A1B6EN81</accession>
<dbReference type="SUPFAM" id="SSF51445">
    <property type="entry name" value="(Trans)glycosidases"/>
    <property type="match status" value="1"/>
</dbReference>
<reference evidence="3" key="1">
    <citation type="submission" date="2015-11" db="EMBL/GenBank/DDBJ databases">
        <title>De novo transcriptome assembly of four potential Pierce s Disease insect vectors from Arizona vineyards.</title>
        <authorList>
            <person name="Tassone E.E."/>
        </authorList>
    </citation>
    <scope>NUCLEOTIDE SEQUENCE</scope>
</reference>
<proteinExistence type="predicted"/>
<dbReference type="GO" id="GO:0006689">
    <property type="term" value="P:ganglioside catabolic process"/>
    <property type="evidence" value="ECO:0007669"/>
    <property type="project" value="TreeGrafter"/>
</dbReference>
<dbReference type="GO" id="GO:0016020">
    <property type="term" value="C:membrane"/>
    <property type="evidence" value="ECO:0007669"/>
    <property type="project" value="TreeGrafter"/>
</dbReference>
<dbReference type="SUPFAM" id="SSF55545">
    <property type="entry name" value="beta-N-acetylhexosaminidase-like domain"/>
    <property type="match status" value="1"/>
</dbReference>
<dbReference type="PANTHER" id="PTHR22600:SF21">
    <property type="entry name" value="BETA-HEXOSAMINIDASE A"/>
    <property type="match status" value="1"/>
</dbReference>